<evidence type="ECO:0000313" key="3">
    <source>
        <dbReference type="Proteomes" id="UP000002508"/>
    </source>
</evidence>
<dbReference type="SUPFAM" id="SSF55781">
    <property type="entry name" value="GAF domain-like"/>
    <property type="match status" value="1"/>
</dbReference>
<dbReference type="GO" id="GO:0005886">
    <property type="term" value="C:plasma membrane"/>
    <property type="evidence" value="ECO:0007669"/>
    <property type="project" value="TreeGrafter"/>
</dbReference>
<feature type="domain" description="GGDEF" evidence="1">
    <location>
        <begin position="240"/>
        <end position="367"/>
    </location>
</feature>
<dbReference type="STRING" id="326427.Cagg_0785"/>
<reference evidence="2" key="1">
    <citation type="submission" date="2008-12" db="EMBL/GenBank/DDBJ databases">
        <title>Complete sequence of Chloroflexus aggregans DSM 9485.</title>
        <authorList>
            <consortium name="US DOE Joint Genome Institute"/>
            <person name="Lucas S."/>
            <person name="Copeland A."/>
            <person name="Lapidus A."/>
            <person name="Glavina del Rio T."/>
            <person name="Dalin E."/>
            <person name="Tice H."/>
            <person name="Pitluck S."/>
            <person name="Foster B."/>
            <person name="Larimer F."/>
            <person name="Land M."/>
            <person name="Hauser L."/>
            <person name="Kyrpides N."/>
            <person name="Mikhailova N."/>
            <person name="Bryant D."/>
            <person name="Richardson P."/>
        </authorList>
    </citation>
    <scope>NUCLEOTIDE SEQUENCE</scope>
    <source>
        <strain evidence="2">DSM 9485</strain>
    </source>
</reference>
<dbReference type="InterPro" id="IPR029787">
    <property type="entry name" value="Nucleotide_cyclase"/>
</dbReference>
<dbReference type="Gene3D" id="3.30.70.270">
    <property type="match status" value="1"/>
</dbReference>
<dbReference type="SMART" id="SM00267">
    <property type="entry name" value="GGDEF"/>
    <property type="match status" value="1"/>
</dbReference>
<dbReference type="eggNOG" id="COG2199">
    <property type="taxonomic scope" value="Bacteria"/>
</dbReference>
<dbReference type="Pfam" id="PF01590">
    <property type="entry name" value="GAF"/>
    <property type="match status" value="1"/>
</dbReference>
<dbReference type="eggNOG" id="COG2203">
    <property type="taxonomic scope" value="Bacteria"/>
</dbReference>
<dbReference type="InterPro" id="IPR029016">
    <property type="entry name" value="GAF-like_dom_sf"/>
</dbReference>
<dbReference type="Gene3D" id="3.30.450.40">
    <property type="match status" value="1"/>
</dbReference>
<protein>
    <submittedName>
        <fullName evidence="2">Diguanylate cyclase with GAF sensor</fullName>
    </submittedName>
</protein>
<organism evidence="2 3">
    <name type="scientific">Chloroflexus aggregans (strain MD-66 / DSM 9485)</name>
    <dbReference type="NCBI Taxonomy" id="326427"/>
    <lineage>
        <taxon>Bacteria</taxon>
        <taxon>Bacillati</taxon>
        <taxon>Chloroflexota</taxon>
        <taxon>Chloroflexia</taxon>
        <taxon>Chloroflexales</taxon>
        <taxon>Chloroflexineae</taxon>
        <taxon>Chloroflexaceae</taxon>
        <taxon>Chloroflexus</taxon>
    </lineage>
</organism>
<sequence length="367" mass="41525">MSDAPLEHPDGLFPPIPANETERLRELESYHILDTLPEQFYEDIVRLAAYICQTPMALVNLIDRDRQWSKARLGFTDSEVDRKLAFCSYTINYPDDVFVVPDATCDERFAHNPFVCGDPYIRFYAGAPLVTPNGYALGTVCVVDVRPHRLTPEQIEMLRVLARQVVRQLELRRDVLALEQRLLTNEQEKLSLRAYLLSIEAQLAQAQQQALTDPLTGLLNRRGFEQRLQEEIDRSLRYNVPMALLMVDIDHFKAINDTFGHVAGDEILRMVAQLLRENVRRHDIVARYGGEEFAVILPATGFEGTPILGERIRRAVQQAAWPYVPVTISVGGACCDATMTNATDLLTAADHALYDAKRSGRNCCIVR</sequence>
<dbReference type="InterPro" id="IPR050469">
    <property type="entry name" value="Diguanylate_Cyclase"/>
</dbReference>
<dbReference type="InterPro" id="IPR043128">
    <property type="entry name" value="Rev_trsase/Diguanyl_cyclase"/>
</dbReference>
<dbReference type="FunFam" id="3.30.70.270:FF:000001">
    <property type="entry name" value="Diguanylate cyclase domain protein"/>
    <property type="match status" value="1"/>
</dbReference>
<dbReference type="NCBIfam" id="TIGR00254">
    <property type="entry name" value="GGDEF"/>
    <property type="match status" value="1"/>
</dbReference>
<evidence type="ECO:0000313" key="2">
    <source>
        <dbReference type="EMBL" id="ACL23709.1"/>
    </source>
</evidence>
<evidence type="ECO:0000259" key="1">
    <source>
        <dbReference type="PROSITE" id="PS50887"/>
    </source>
</evidence>
<gene>
    <name evidence="2" type="ordered locus">Cagg_0785</name>
</gene>
<dbReference type="PANTHER" id="PTHR45138">
    <property type="entry name" value="REGULATORY COMPONENTS OF SENSORY TRANSDUCTION SYSTEM"/>
    <property type="match status" value="1"/>
</dbReference>
<dbReference type="GO" id="GO:0052621">
    <property type="term" value="F:diguanylate cyclase activity"/>
    <property type="evidence" value="ECO:0007669"/>
    <property type="project" value="TreeGrafter"/>
</dbReference>
<name>B8G5J8_CHLAD</name>
<dbReference type="RefSeq" id="WP_012616075.1">
    <property type="nucleotide sequence ID" value="NC_011831.1"/>
</dbReference>
<dbReference type="Pfam" id="PF00990">
    <property type="entry name" value="GGDEF"/>
    <property type="match status" value="1"/>
</dbReference>
<dbReference type="GO" id="GO:1902201">
    <property type="term" value="P:negative regulation of bacterial-type flagellum-dependent cell motility"/>
    <property type="evidence" value="ECO:0007669"/>
    <property type="project" value="TreeGrafter"/>
</dbReference>
<proteinExistence type="predicted"/>
<keyword evidence="3" id="KW-1185">Reference proteome</keyword>
<dbReference type="KEGG" id="cag:Cagg_0785"/>
<dbReference type="EMBL" id="CP001337">
    <property type="protein sequence ID" value="ACL23709.1"/>
    <property type="molecule type" value="Genomic_DNA"/>
</dbReference>
<dbReference type="InterPro" id="IPR000160">
    <property type="entry name" value="GGDEF_dom"/>
</dbReference>
<dbReference type="InterPro" id="IPR003018">
    <property type="entry name" value="GAF"/>
</dbReference>
<dbReference type="AlphaFoldDB" id="B8G5J8"/>
<dbReference type="HOGENOM" id="CLU_000445_11_32_0"/>
<dbReference type="PANTHER" id="PTHR45138:SF9">
    <property type="entry name" value="DIGUANYLATE CYCLASE DGCM-RELATED"/>
    <property type="match status" value="1"/>
</dbReference>
<dbReference type="CDD" id="cd01949">
    <property type="entry name" value="GGDEF"/>
    <property type="match status" value="1"/>
</dbReference>
<dbReference type="Proteomes" id="UP000002508">
    <property type="component" value="Chromosome"/>
</dbReference>
<dbReference type="PROSITE" id="PS50887">
    <property type="entry name" value="GGDEF"/>
    <property type="match status" value="1"/>
</dbReference>
<accession>B8G5J8</accession>
<dbReference type="SMART" id="SM00065">
    <property type="entry name" value="GAF"/>
    <property type="match status" value="1"/>
</dbReference>
<dbReference type="GO" id="GO:0043709">
    <property type="term" value="P:cell adhesion involved in single-species biofilm formation"/>
    <property type="evidence" value="ECO:0007669"/>
    <property type="project" value="TreeGrafter"/>
</dbReference>
<dbReference type="SUPFAM" id="SSF55073">
    <property type="entry name" value="Nucleotide cyclase"/>
    <property type="match status" value="1"/>
</dbReference>